<evidence type="ECO:0000313" key="4">
    <source>
        <dbReference type="Proteomes" id="UP000236161"/>
    </source>
</evidence>
<dbReference type="AlphaFoldDB" id="A0A2I0B490"/>
<organism evidence="3 4">
    <name type="scientific">Apostasia shenzhenica</name>
    <dbReference type="NCBI Taxonomy" id="1088818"/>
    <lineage>
        <taxon>Eukaryota</taxon>
        <taxon>Viridiplantae</taxon>
        <taxon>Streptophyta</taxon>
        <taxon>Embryophyta</taxon>
        <taxon>Tracheophyta</taxon>
        <taxon>Spermatophyta</taxon>
        <taxon>Magnoliopsida</taxon>
        <taxon>Liliopsida</taxon>
        <taxon>Asparagales</taxon>
        <taxon>Orchidaceae</taxon>
        <taxon>Apostasioideae</taxon>
        <taxon>Apostasia</taxon>
    </lineage>
</organism>
<accession>A0A2I0B490</accession>
<feature type="region of interest" description="Disordered" evidence="2">
    <location>
        <begin position="1"/>
        <end position="30"/>
    </location>
</feature>
<protein>
    <submittedName>
        <fullName evidence="3">Uncharacterized protein</fullName>
    </submittedName>
</protein>
<evidence type="ECO:0000256" key="1">
    <source>
        <dbReference type="SAM" id="Coils"/>
    </source>
</evidence>
<evidence type="ECO:0000313" key="3">
    <source>
        <dbReference type="EMBL" id="PKA62605.1"/>
    </source>
</evidence>
<dbReference type="Proteomes" id="UP000236161">
    <property type="component" value="Unassembled WGS sequence"/>
</dbReference>
<reference evidence="3 4" key="1">
    <citation type="journal article" date="2017" name="Nature">
        <title>The Apostasia genome and the evolution of orchids.</title>
        <authorList>
            <person name="Zhang G.Q."/>
            <person name="Liu K.W."/>
            <person name="Li Z."/>
            <person name="Lohaus R."/>
            <person name="Hsiao Y.Y."/>
            <person name="Niu S.C."/>
            <person name="Wang J.Y."/>
            <person name="Lin Y.C."/>
            <person name="Xu Q."/>
            <person name="Chen L.J."/>
            <person name="Yoshida K."/>
            <person name="Fujiwara S."/>
            <person name="Wang Z.W."/>
            <person name="Zhang Y.Q."/>
            <person name="Mitsuda N."/>
            <person name="Wang M."/>
            <person name="Liu G.H."/>
            <person name="Pecoraro L."/>
            <person name="Huang H.X."/>
            <person name="Xiao X.J."/>
            <person name="Lin M."/>
            <person name="Wu X.Y."/>
            <person name="Wu W.L."/>
            <person name="Chen Y.Y."/>
            <person name="Chang S.B."/>
            <person name="Sakamoto S."/>
            <person name="Ohme-Takagi M."/>
            <person name="Yagi M."/>
            <person name="Zeng S.J."/>
            <person name="Shen C.Y."/>
            <person name="Yeh C.M."/>
            <person name="Luo Y.B."/>
            <person name="Tsai W.C."/>
            <person name="Van de Peer Y."/>
            <person name="Liu Z.J."/>
        </authorList>
    </citation>
    <scope>NUCLEOTIDE SEQUENCE [LARGE SCALE GENOMIC DNA]</scope>
    <source>
        <strain evidence="4">cv. Shenzhen</strain>
        <tissue evidence="3">Stem</tissue>
    </source>
</reference>
<name>A0A2I0B490_9ASPA</name>
<evidence type="ECO:0000256" key="2">
    <source>
        <dbReference type="SAM" id="MobiDB-lite"/>
    </source>
</evidence>
<keyword evidence="4" id="KW-1185">Reference proteome</keyword>
<sequence>MEEVIKGKKGESLLTASVSAPGTEGPGGKMEEAIKKKGKVRPAASNTAFSTEGAWSVLGDRLFEIRRKEEKILGNTSEVLEVVKFLKGKEEGEAHHLQRIRELEGALSQVTKYSLSDHKEELGKLHQLEDRLASLPLVNTEWAIKSEIVRGEFYRSLSDVNQAHSAHVTDLQKRIRELDDEREALREERRRLREELAKAREASLGAKEAVFEVHRQEELLKSEVHSLRALVENTSGCQG</sequence>
<gene>
    <name evidence="3" type="ORF">AXF42_Ash012192</name>
</gene>
<feature type="coiled-coil region" evidence="1">
    <location>
        <begin position="161"/>
        <end position="209"/>
    </location>
</feature>
<feature type="compositionally biased region" description="Basic and acidic residues" evidence="2">
    <location>
        <begin position="1"/>
        <end position="11"/>
    </location>
</feature>
<keyword evidence="1" id="KW-0175">Coiled coil</keyword>
<dbReference type="EMBL" id="KZ451916">
    <property type="protein sequence ID" value="PKA62605.1"/>
    <property type="molecule type" value="Genomic_DNA"/>
</dbReference>
<proteinExistence type="predicted"/>